<evidence type="ECO:0000256" key="4">
    <source>
        <dbReference type="RuleBase" id="RU363019"/>
    </source>
</evidence>
<dbReference type="InterPro" id="IPR029000">
    <property type="entry name" value="Cyclophilin-like_dom_sf"/>
</dbReference>
<dbReference type="InterPro" id="IPR020892">
    <property type="entry name" value="Cyclophilin-type_PPIase_CS"/>
</dbReference>
<dbReference type="PRINTS" id="PR00153">
    <property type="entry name" value="CSAPPISMRASE"/>
</dbReference>
<evidence type="ECO:0000256" key="3">
    <source>
        <dbReference type="ARBA" id="ARBA00023235"/>
    </source>
</evidence>
<dbReference type="Pfam" id="PF00160">
    <property type="entry name" value="Pro_isomerase"/>
    <property type="match status" value="1"/>
</dbReference>
<keyword evidence="3 4" id="KW-0413">Isomerase</keyword>
<evidence type="ECO:0000313" key="7">
    <source>
        <dbReference type="Proteomes" id="UP001152320"/>
    </source>
</evidence>
<sequence>MKPRMEFTSLMSIFSLFVMWLVKVHGCMNQASTDIDSTTQLSPEVEEKVEAGDSVEALVTEKVYFDITIGEENAGRIVVGTFGEVAPLTTANFVQLARGLDNGKGYKGSTFHRVIKDFMIQGGDVVTADGSGSYSIYGEYFEDETFELKHYGAGWLSMANAGKDTNGCQFFITTTKTSWLDGHHVVFGKVLEGMDVVRAIENTATDAKSDEPVSKVVISDSGVLAVDEPFEVEKTDAAEL</sequence>
<dbReference type="PANTHER" id="PTHR11071">
    <property type="entry name" value="PEPTIDYL-PROLYL CIS-TRANS ISOMERASE"/>
    <property type="match status" value="1"/>
</dbReference>
<comment type="function">
    <text evidence="4">PPIases accelerate the folding of proteins. It catalyzes the cis-trans isomerization of proline imidic peptide bonds in oligopeptides.</text>
</comment>
<dbReference type="EC" id="5.2.1.8" evidence="4"/>
<gene>
    <name evidence="6" type="ORF">HOLleu_13528</name>
</gene>
<dbReference type="EMBL" id="JAIZAY010000005">
    <property type="protein sequence ID" value="KAJ8042465.1"/>
    <property type="molecule type" value="Genomic_DNA"/>
</dbReference>
<keyword evidence="4" id="KW-0732">Signal</keyword>
<dbReference type="Proteomes" id="UP001152320">
    <property type="component" value="Chromosome 5"/>
</dbReference>
<keyword evidence="7" id="KW-1185">Reference proteome</keyword>
<dbReference type="PANTHER" id="PTHR11071:SF561">
    <property type="entry name" value="PEPTIDYL-PROLYL CIS-TRANS ISOMERASE D-RELATED"/>
    <property type="match status" value="1"/>
</dbReference>
<dbReference type="SUPFAM" id="SSF50891">
    <property type="entry name" value="Cyclophilin-like"/>
    <property type="match status" value="1"/>
</dbReference>
<comment type="caution">
    <text evidence="6">The sequence shown here is derived from an EMBL/GenBank/DDBJ whole genome shotgun (WGS) entry which is preliminary data.</text>
</comment>
<organism evidence="6 7">
    <name type="scientific">Holothuria leucospilota</name>
    <name type="common">Black long sea cucumber</name>
    <name type="synonym">Mertensiothuria leucospilota</name>
    <dbReference type="NCBI Taxonomy" id="206669"/>
    <lineage>
        <taxon>Eukaryota</taxon>
        <taxon>Metazoa</taxon>
        <taxon>Echinodermata</taxon>
        <taxon>Eleutherozoa</taxon>
        <taxon>Echinozoa</taxon>
        <taxon>Holothuroidea</taxon>
        <taxon>Aspidochirotacea</taxon>
        <taxon>Aspidochirotida</taxon>
        <taxon>Holothuriidae</taxon>
        <taxon>Holothuria</taxon>
    </lineage>
</organism>
<dbReference type="GO" id="GO:0003755">
    <property type="term" value="F:peptidyl-prolyl cis-trans isomerase activity"/>
    <property type="evidence" value="ECO:0007669"/>
    <property type="project" value="UniProtKB-UniRule"/>
</dbReference>
<dbReference type="AlphaFoldDB" id="A0A9Q1HDZ3"/>
<dbReference type="PROSITE" id="PS00170">
    <property type="entry name" value="CSA_PPIASE_1"/>
    <property type="match status" value="1"/>
</dbReference>
<comment type="catalytic activity">
    <reaction evidence="1 4">
        <text>[protein]-peptidylproline (omega=180) = [protein]-peptidylproline (omega=0)</text>
        <dbReference type="Rhea" id="RHEA:16237"/>
        <dbReference type="Rhea" id="RHEA-COMP:10747"/>
        <dbReference type="Rhea" id="RHEA-COMP:10748"/>
        <dbReference type="ChEBI" id="CHEBI:83833"/>
        <dbReference type="ChEBI" id="CHEBI:83834"/>
        <dbReference type="EC" id="5.2.1.8"/>
    </reaction>
</comment>
<dbReference type="OrthoDB" id="193499at2759"/>
<keyword evidence="2 4" id="KW-0697">Rotamase</keyword>
<protein>
    <recommendedName>
        <fullName evidence="4">Peptidyl-prolyl cis-trans isomerase</fullName>
        <shortName evidence="4">PPIase</shortName>
        <ecNumber evidence="4">5.2.1.8</ecNumber>
    </recommendedName>
</protein>
<evidence type="ECO:0000256" key="1">
    <source>
        <dbReference type="ARBA" id="ARBA00000971"/>
    </source>
</evidence>
<comment type="similarity">
    <text evidence="4">Belongs to the cyclophilin-type PPIase family.</text>
</comment>
<dbReference type="InterPro" id="IPR002130">
    <property type="entry name" value="Cyclophilin-type_PPIase_dom"/>
</dbReference>
<dbReference type="Gene3D" id="2.40.100.10">
    <property type="entry name" value="Cyclophilin-like"/>
    <property type="match status" value="1"/>
</dbReference>
<evidence type="ECO:0000313" key="6">
    <source>
        <dbReference type="EMBL" id="KAJ8042465.1"/>
    </source>
</evidence>
<dbReference type="PROSITE" id="PS50072">
    <property type="entry name" value="CSA_PPIASE_2"/>
    <property type="match status" value="1"/>
</dbReference>
<reference evidence="6" key="1">
    <citation type="submission" date="2021-10" db="EMBL/GenBank/DDBJ databases">
        <title>Tropical sea cucumber genome reveals ecological adaptation and Cuvierian tubules defense mechanism.</title>
        <authorList>
            <person name="Chen T."/>
        </authorList>
    </citation>
    <scope>NUCLEOTIDE SEQUENCE</scope>
    <source>
        <strain evidence="6">Nanhai2018</strain>
        <tissue evidence="6">Muscle</tissue>
    </source>
</reference>
<evidence type="ECO:0000259" key="5">
    <source>
        <dbReference type="PROSITE" id="PS50072"/>
    </source>
</evidence>
<evidence type="ECO:0000256" key="2">
    <source>
        <dbReference type="ARBA" id="ARBA00023110"/>
    </source>
</evidence>
<proteinExistence type="inferred from homology"/>
<dbReference type="GO" id="GO:0006457">
    <property type="term" value="P:protein folding"/>
    <property type="evidence" value="ECO:0007669"/>
    <property type="project" value="InterPro"/>
</dbReference>
<name>A0A9Q1HDZ3_HOLLE</name>
<dbReference type="GO" id="GO:0005737">
    <property type="term" value="C:cytoplasm"/>
    <property type="evidence" value="ECO:0007669"/>
    <property type="project" value="TreeGrafter"/>
</dbReference>
<feature type="chain" id="PRO_5040544548" description="Peptidyl-prolyl cis-trans isomerase" evidence="4">
    <location>
        <begin position="27"/>
        <end position="240"/>
    </location>
</feature>
<feature type="signal peptide" evidence="4">
    <location>
        <begin position="1"/>
        <end position="26"/>
    </location>
</feature>
<accession>A0A9Q1HDZ3</accession>
<dbReference type="GO" id="GO:0016018">
    <property type="term" value="F:cyclosporin A binding"/>
    <property type="evidence" value="ECO:0007669"/>
    <property type="project" value="TreeGrafter"/>
</dbReference>
<dbReference type="FunFam" id="2.40.100.10:FF:000001">
    <property type="entry name" value="Peptidyl-prolyl cis-trans isomerase"/>
    <property type="match status" value="1"/>
</dbReference>
<feature type="domain" description="PPIase cyclophilin-type" evidence="5">
    <location>
        <begin position="64"/>
        <end position="223"/>
    </location>
</feature>